<reference evidence="4" key="1">
    <citation type="journal article" date="2019" name="Int. J. Syst. Evol. Microbiol.">
        <title>The Global Catalogue of Microorganisms (GCM) 10K type strain sequencing project: providing services to taxonomists for standard genome sequencing and annotation.</title>
        <authorList>
            <consortium name="The Broad Institute Genomics Platform"/>
            <consortium name="The Broad Institute Genome Sequencing Center for Infectious Disease"/>
            <person name="Wu L."/>
            <person name="Ma J."/>
        </authorList>
    </citation>
    <scope>NUCLEOTIDE SEQUENCE [LARGE SCALE GENOMIC DNA]</scope>
    <source>
        <strain evidence="4">JCM 17906</strain>
    </source>
</reference>
<sequence>MPDGRGGLRGDSVPAVPDITELILDDHEWFRRRFAELDELRAADADPSALRGLWRPLADLLDVHAEAEERIFYPQLLRRGENDPQEETLDAIGDHNDIRDGVRAADRHPVGSAGWWEGVDAARAANDEHMGEEENEGLPDFRLHAHSGLRESLGAQFTAFKKRHEGTRGLDVVDKDPQAYVDRIEREITPPSDFSGDTSLGIGSLRPR</sequence>
<organism evidence="3 4">
    <name type="scientific">Pseudonocardia xishanensis</name>
    <dbReference type="NCBI Taxonomy" id="630995"/>
    <lineage>
        <taxon>Bacteria</taxon>
        <taxon>Bacillati</taxon>
        <taxon>Actinomycetota</taxon>
        <taxon>Actinomycetes</taxon>
        <taxon>Pseudonocardiales</taxon>
        <taxon>Pseudonocardiaceae</taxon>
        <taxon>Pseudonocardia</taxon>
    </lineage>
</organism>
<feature type="domain" description="Hemerythrin-like" evidence="2">
    <location>
        <begin position="19"/>
        <end position="138"/>
    </location>
</feature>
<accession>A0ABP8RZT0</accession>
<dbReference type="CDD" id="cd12108">
    <property type="entry name" value="Hr-like"/>
    <property type="match status" value="1"/>
</dbReference>
<dbReference type="PANTHER" id="PTHR35585">
    <property type="entry name" value="HHE DOMAIN PROTEIN (AFU_ORTHOLOGUE AFUA_4G00730)"/>
    <property type="match status" value="1"/>
</dbReference>
<name>A0ABP8RZT0_9PSEU</name>
<evidence type="ECO:0000313" key="4">
    <source>
        <dbReference type="Proteomes" id="UP001501598"/>
    </source>
</evidence>
<evidence type="ECO:0000313" key="3">
    <source>
        <dbReference type="EMBL" id="GAA4555382.1"/>
    </source>
</evidence>
<dbReference type="Pfam" id="PF01814">
    <property type="entry name" value="Hemerythrin"/>
    <property type="match status" value="1"/>
</dbReference>
<evidence type="ECO:0000256" key="1">
    <source>
        <dbReference type="SAM" id="MobiDB-lite"/>
    </source>
</evidence>
<dbReference type="Proteomes" id="UP001501598">
    <property type="component" value="Unassembled WGS sequence"/>
</dbReference>
<keyword evidence="4" id="KW-1185">Reference proteome</keyword>
<dbReference type="EMBL" id="BAABGT010000092">
    <property type="protein sequence ID" value="GAA4555382.1"/>
    <property type="molecule type" value="Genomic_DNA"/>
</dbReference>
<protein>
    <submittedName>
        <fullName evidence="3">Hemerythrin domain-containing protein</fullName>
    </submittedName>
</protein>
<feature type="region of interest" description="Disordered" evidence="1">
    <location>
        <begin position="187"/>
        <end position="208"/>
    </location>
</feature>
<comment type="caution">
    <text evidence="3">The sequence shown here is derived from an EMBL/GenBank/DDBJ whole genome shotgun (WGS) entry which is preliminary data.</text>
</comment>
<proteinExistence type="predicted"/>
<gene>
    <name evidence="3" type="ORF">GCM10023175_55500</name>
</gene>
<dbReference type="Gene3D" id="1.20.120.520">
    <property type="entry name" value="nmb1532 protein domain like"/>
    <property type="match status" value="1"/>
</dbReference>
<dbReference type="InterPro" id="IPR012312">
    <property type="entry name" value="Hemerythrin-like"/>
</dbReference>
<evidence type="ECO:0000259" key="2">
    <source>
        <dbReference type="Pfam" id="PF01814"/>
    </source>
</evidence>
<dbReference type="PANTHER" id="PTHR35585:SF1">
    <property type="entry name" value="HHE DOMAIN PROTEIN (AFU_ORTHOLOGUE AFUA_4G00730)"/>
    <property type="match status" value="1"/>
</dbReference>